<gene>
    <name evidence="1" type="ORF">GA0070620_3489</name>
</gene>
<name>A0A1C3N5V8_9ACTN</name>
<dbReference type="STRING" id="307121.GA0070620_3489"/>
<dbReference type="RefSeq" id="WP_091592186.1">
    <property type="nucleotide sequence ID" value="NZ_JBHRWG010000004.1"/>
</dbReference>
<proteinExistence type="predicted"/>
<accession>A0A1C3N5V8</accession>
<dbReference type="AlphaFoldDB" id="A0A1C3N5V8"/>
<dbReference type="Proteomes" id="UP000199393">
    <property type="component" value="Chromosome I"/>
</dbReference>
<reference evidence="2" key="1">
    <citation type="submission" date="2016-06" db="EMBL/GenBank/DDBJ databases">
        <authorList>
            <person name="Varghese N."/>
        </authorList>
    </citation>
    <scope>NUCLEOTIDE SEQUENCE [LARGE SCALE GENOMIC DNA]</scope>
    <source>
        <strain evidence="2">DSM 45344</strain>
    </source>
</reference>
<organism evidence="1 2">
    <name type="scientific">Micromonospora krabiensis</name>
    <dbReference type="NCBI Taxonomy" id="307121"/>
    <lineage>
        <taxon>Bacteria</taxon>
        <taxon>Bacillati</taxon>
        <taxon>Actinomycetota</taxon>
        <taxon>Actinomycetes</taxon>
        <taxon>Micromonosporales</taxon>
        <taxon>Micromonosporaceae</taxon>
        <taxon>Micromonospora</taxon>
    </lineage>
</organism>
<dbReference type="EMBL" id="LT598496">
    <property type="protein sequence ID" value="SBV27958.1"/>
    <property type="molecule type" value="Genomic_DNA"/>
</dbReference>
<protein>
    <submittedName>
        <fullName evidence="1">Uncharacterized protein</fullName>
    </submittedName>
</protein>
<keyword evidence="2" id="KW-1185">Reference proteome</keyword>
<evidence type="ECO:0000313" key="1">
    <source>
        <dbReference type="EMBL" id="SBV27958.1"/>
    </source>
</evidence>
<sequence length="82" mass="9057">MNDPVIVDHDAEIIRTGWPAEGEIRIEDGLTTYTSPSGAEWGFVGFRDGVPGWLLFDRPFRAADVTEFQGAYVVTIPMQEAA</sequence>
<evidence type="ECO:0000313" key="2">
    <source>
        <dbReference type="Proteomes" id="UP000199393"/>
    </source>
</evidence>